<comment type="similarity">
    <text evidence="13">Belongs to the protein kinase superfamily. Ser/Thr protein kinase family.</text>
</comment>
<evidence type="ECO:0000256" key="14">
    <source>
        <dbReference type="PROSITE-ProRule" id="PRU10141"/>
    </source>
</evidence>
<dbReference type="GO" id="GO:0016020">
    <property type="term" value="C:membrane"/>
    <property type="evidence" value="ECO:0007669"/>
    <property type="project" value="UniProtKB-SubCell"/>
</dbReference>
<evidence type="ECO:0000256" key="17">
    <source>
        <dbReference type="SAM" id="SignalP"/>
    </source>
</evidence>
<evidence type="ECO:0000256" key="12">
    <source>
        <dbReference type="ARBA" id="ARBA00023180"/>
    </source>
</evidence>
<evidence type="ECO:0000256" key="9">
    <source>
        <dbReference type="ARBA" id="ARBA00022989"/>
    </source>
</evidence>
<evidence type="ECO:0000256" key="4">
    <source>
        <dbReference type="ARBA" id="ARBA00022692"/>
    </source>
</evidence>
<feature type="domain" description="Protein kinase" evidence="18">
    <location>
        <begin position="441"/>
        <end position="735"/>
    </location>
</feature>
<dbReference type="GO" id="GO:0005524">
    <property type="term" value="F:ATP binding"/>
    <property type="evidence" value="ECO:0007669"/>
    <property type="project" value="UniProtKB-UniRule"/>
</dbReference>
<dbReference type="InterPro" id="IPR001480">
    <property type="entry name" value="Bulb-type_lectin_dom"/>
</dbReference>
<comment type="subcellular location">
    <subcellularLocation>
        <location evidence="1">Membrane</location>
        <topology evidence="1">Single-pass membrane protein</topology>
    </subcellularLocation>
</comment>
<evidence type="ECO:0000256" key="6">
    <source>
        <dbReference type="ARBA" id="ARBA00022741"/>
    </source>
</evidence>
<evidence type="ECO:0000256" key="1">
    <source>
        <dbReference type="ARBA" id="ARBA00004167"/>
    </source>
</evidence>
<dbReference type="CDD" id="cd14066">
    <property type="entry name" value="STKc_IRAK"/>
    <property type="match status" value="1"/>
</dbReference>
<proteinExistence type="inferred from homology"/>
<evidence type="ECO:0000256" key="16">
    <source>
        <dbReference type="SAM" id="Phobius"/>
    </source>
</evidence>
<dbReference type="InterPro" id="IPR024171">
    <property type="entry name" value="SRK-like_kinase"/>
</dbReference>
<dbReference type="PANTHER" id="PTHR47974:SF27">
    <property type="entry name" value="RECEPTOR-LIKE SERINE_THREONINE-PROTEIN KINASE"/>
    <property type="match status" value="1"/>
</dbReference>
<dbReference type="InterPro" id="IPR017441">
    <property type="entry name" value="Protein_kinase_ATP_BS"/>
</dbReference>
<sequence length="803" mass="88747">MGCFSFFFFICCVFLPSLTFSASISTHSISPDFTASHFQFKDTRGAFLRSQNGTFKATIDSKPPSSKYYFSIVHSDTKIIIWSANRNTPMSSSDKLSLTVNGLIVTNQTGQPLWSTPQLNSDISAMQLSETGNLVLVDAGNNTLWESFAHPTDTIDMSEGDYRLEVTDRDVVLQWNKINYWKLSMDLEAVRNSNKAVSLMVMNGTGLYLLASDNSTVVQVALNGSASFRIGKLAPDGRFSIVSPPRSWEVEFAGPLEDCDLPLNCKEIGLCRRKPLGGICSCLPDFSYQNNGDCMPVNRSLSLPSACTAARNGSQLNSSISYLKFGPGMDYFANNFKEPIKNNVTLLDRFGYIKVLLGSSNINQKRNLSVAALVLLPLTGFLILVVFVIIAILCLRKKRLSKTKIIRLGRSNSSSSAELEMTSMPGLPRRLAYEELAAATENFKTQIGSGGFGTVYRGTLSEKTVVAVKKITSLGIQGKKEFCTEISIIGNIHHVNLVRLKGFCVQGRQHLLVLEYMNRGSLGSILFGNGPVLEWQERLEIAIGTARGLAYLHSGCEHRIIHCEVKPENILLNDNLQVKISDFGLSKLLNPEQSFLFTTMRGTQGYLAPEWITSSSISDKADVYSYGLVLLEIVRGRKNCSMQTWSHSTKTSSSEGNAPSSSPSVTEHRLIYFPLFALEMHQQRRYLELADPRLEGRVTSEEVEKLVRIALCCVHEDPALRPSMAHVVGMLEGGLSLGELRPESLNFLRFYGQRFIEESRMEGSNELMDSGLYPDINATSNSAAGVSYNPMSYISSQQLSGPR</sequence>
<dbReference type="SUPFAM" id="SSF51110">
    <property type="entry name" value="alpha-D-mannose-specific plant lectins"/>
    <property type="match status" value="1"/>
</dbReference>
<dbReference type="PIRSF" id="PIRSF000641">
    <property type="entry name" value="SRK"/>
    <property type="match status" value="1"/>
</dbReference>
<dbReference type="PROSITE" id="PS50927">
    <property type="entry name" value="BULB_LECTIN"/>
    <property type="match status" value="1"/>
</dbReference>
<evidence type="ECO:0000256" key="2">
    <source>
        <dbReference type="ARBA" id="ARBA00022527"/>
    </source>
</evidence>
<dbReference type="Proteomes" id="UP001324115">
    <property type="component" value="Unassembled WGS sequence"/>
</dbReference>
<evidence type="ECO:0000313" key="21">
    <source>
        <dbReference type="Proteomes" id="UP001324115"/>
    </source>
</evidence>
<dbReference type="SUPFAM" id="SSF56112">
    <property type="entry name" value="Protein kinase-like (PK-like)"/>
    <property type="match status" value="1"/>
</dbReference>
<accession>A0AAN7IJK6</accession>
<comment type="caution">
    <text evidence="20">The sequence shown here is derived from an EMBL/GenBank/DDBJ whole genome shotgun (WGS) entry which is preliminary data.</text>
</comment>
<feature type="binding site" evidence="14">
    <location>
        <position position="470"/>
    </location>
    <ligand>
        <name>ATP</name>
        <dbReference type="ChEBI" id="CHEBI:30616"/>
    </ligand>
</feature>
<dbReference type="InterPro" id="IPR000719">
    <property type="entry name" value="Prot_kinase_dom"/>
</dbReference>
<evidence type="ECO:0000256" key="7">
    <source>
        <dbReference type="ARBA" id="ARBA00022777"/>
    </source>
</evidence>
<comment type="catalytic activity">
    <reaction evidence="13">
        <text>L-seryl-[protein] + ATP = O-phospho-L-seryl-[protein] + ADP + H(+)</text>
        <dbReference type="Rhea" id="RHEA:17989"/>
        <dbReference type="Rhea" id="RHEA-COMP:9863"/>
        <dbReference type="Rhea" id="RHEA-COMP:11604"/>
        <dbReference type="ChEBI" id="CHEBI:15378"/>
        <dbReference type="ChEBI" id="CHEBI:29999"/>
        <dbReference type="ChEBI" id="CHEBI:30616"/>
        <dbReference type="ChEBI" id="CHEBI:83421"/>
        <dbReference type="ChEBI" id="CHEBI:456216"/>
        <dbReference type="EC" id="2.7.11.1"/>
    </reaction>
</comment>
<dbReference type="SMART" id="SM00108">
    <property type="entry name" value="B_lectin"/>
    <property type="match status" value="1"/>
</dbReference>
<dbReference type="Gene3D" id="2.90.10.10">
    <property type="entry name" value="Bulb-type lectin domain"/>
    <property type="match status" value="1"/>
</dbReference>
<evidence type="ECO:0000259" key="19">
    <source>
        <dbReference type="PROSITE" id="PS50927"/>
    </source>
</evidence>
<feature type="transmembrane region" description="Helical" evidence="16">
    <location>
        <begin position="370"/>
        <end position="395"/>
    </location>
</feature>
<dbReference type="CDD" id="cd00028">
    <property type="entry name" value="B_lectin"/>
    <property type="match status" value="1"/>
</dbReference>
<keyword evidence="10 16" id="KW-0472">Membrane</keyword>
<comment type="catalytic activity">
    <reaction evidence="13">
        <text>L-threonyl-[protein] + ATP = O-phospho-L-threonyl-[protein] + ADP + H(+)</text>
        <dbReference type="Rhea" id="RHEA:46608"/>
        <dbReference type="Rhea" id="RHEA-COMP:11060"/>
        <dbReference type="Rhea" id="RHEA-COMP:11605"/>
        <dbReference type="ChEBI" id="CHEBI:15378"/>
        <dbReference type="ChEBI" id="CHEBI:30013"/>
        <dbReference type="ChEBI" id="CHEBI:30616"/>
        <dbReference type="ChEBI" id="CHEBI:61977"/>
        <dbReference type="ChEBI" id="CHEBI:456216"/>
        <dbReference type="EC" id="2.7.11.1"/>
    </reaction>
</comment>
<keyword evidence="2 13" id="KW-0723">Serine/threonine-protein kinase</keyword>
<dbReference type="Pfam" id="PF00069">
    <property type="entry name" value="Pkinase"/>
    <property type="match status" value="1"/>
</dbReference>
<keyword evidence="5 17" id="KW-0732">Signal</keyword>
<keyword evidence="9 16" id="KW-1133">Transmembrane helix</keyword>
<evidence type="ECO:0000256" key="8">
    <source>
        <dbReference type="ARBA" id="ARBA00022840"/>
    </source>
</evidence>
<organism evidence="20 21">
    <name type="scientific">Quercus rubra</name>
    <name type="common">Northern red oak</name>
    <name type="synonym">Quercus borealis</name>
    <dbReference type="NCBI Taxonomy" id="3512"/>
    <lineage>
        <taxon>Eukaryota</taxon>
        <taxon>Viridiplantae</taxon>
        <taxon>Streptophyta</taxon>
        <taxon>Embryophyta</taxon>
        <taxon>Tracheophyta</taxon>
        <taxon>Spermatophyta</taxon>
        <taxon>Magnoliopsida</taxon>
        <taxon>eudicotyledons</taxon>
        <taxon>Gunneridae</taxon>
        <taxon>Pentapetalae</taxon>
        <taxon>rosids</taxon>
        <taxon>fabids</taxon>
        <taxon>Fagales</taxon>
        <taxon>Fagaceae</taxon>
        <taxon>Quercus</taxon>
    </lineage>
</organism>
<dbReference type="EC" id="2.7.11.1" evidence="13"/>
<dbReference type="PROSITE" id="PS50011">
    <property type="entry name" value="PROTEIN_KINASE_DOM"/>
    <property type="match status" value="1"/>
</dbReference>
<feature type="region of interest" description="Disordered" evidence="15">
    <location>
        <begin position="645"/>
        <end position="664"/>
    </location>
</feature>
<feature type="domain" description="Bulb-type lectin" evidence="19">
    <location>
        <begin position="33"/>
        <end position="149"/>
    </location>
</feature>
<dbReference type="Gene3D" id="1.10.510.10">
    <property type="entry name" value="Transferase(Phosphotransferase) domain 1"/>
    <property type="match status" value="1"/>
</dbReference>
<dbReference type="InterPro" id="IPR036426">
    <property type="entry name" value="Bulb-type_lectin_dom_sf"/>
</dbReference>
<dbReference type="GO" id="GO:0004674">
    <property type="term" value="F:protein serine/threonine kinase activity"/>
    <property type="evidence" value="ECO:0007669"/>
    <property type="project" value="UniProtKB-KW"/>
</dbReference>
<evidence type="ECO:0000256" key="15">
    <source>
        <dbReference type="SAM" id="MobiDB-lite"/>
    </source>
</evidence>
<evidence type="ECO:0000259" key="18">
    <source>
        <dbReference type="PROSITE" id="PS50011"/>
    </source>
</evidence>
<dbReference type="Pfam" id="PF01453">
    <property type="entry name" value="B_lectin"/>
    <property type="match status" value="1"/>
</dbReference>
<keyword evidence="11" id="KW-1015">Disulfide bond</keyword>
<evidence type="ECO:0000256" key="10">
    <source>
        <dbReference type="ARBA" id="ARBA00023136"/>
    </source>
</evidence>
<feature type="signal peptide" evidence="17">
    <location>
        <begin position="1"/>
        <end position="21"/>
    </location>
</feature>
<keyword evidence="8 13" id="KW-0067">ATP-binding</keyword>
<reference evidence="20 21" key="1">
    <citation type="journal article" date="2023" name="G3 (Bethesda)">
        <title>A haplotype-resolved chromosome-scale genome for Quercus rubra L. provides insights into the genetics of adaptive traits for red oak species.</title>
        <authorList>
            <person name="Kapoor B."/>
            <person name="Jenkins J."/>
            <person name="Schmutz J."/>
            <person name="Zhebentyayeva T."/>
            <person name="Kuelheim C."/>
            <person name="Coggeshall M."/>
            <person name="Heim C."/>
            <person name="Lasky J.R."/>
            <person name="Leites L."/>
            <person name="Islam-Faridi N."/>
            <person name="Romero-Severson J."/>
            <person name="DeLeo V.L."/>
            <person name="Lucas S.M."/>
            <person name="Lazic D."/>
            <person name="Gailing O."/>
            <person name="Carlson J."/>
            <person name="Staton M."/>
        </authorList>
    </citation>
    <scope>NUCLEOTIDE SEQUENCE [LARGE SCALE GENOMIC DNA]</scope>
    <source>
        <strain evidence="20">Pseudo-F2</strain>
    </source>
</reference>
<keyword evidence="7 13" id="KW-0418">Kinase</keyword>
<dbReference type="FunFam" id="1.10.510.10:FF:000621">
    <property type="entry name" value="Serine/threonine-protein kinase"/>
    <property type="match status" value="1"/>
</dbReference>
<feature type="compositionally biased region" description="Low complexity" evidence="15">
    <location>
        <begin position="652"/>
        <end position="664"/>
    </location>
</feature>
<evidence type="ECO:0000256" key="5">
    <source>
        <dbReference type="ARBA" id="ARBA00022729"/>
    </source>
</evidence>
<evidence type="ECO:0000256" key="11">
    <source>
        <dbReference type="ARBA" id="ARBA00023157"/>
    </source>
</evidence>
<evidence type="ECO:0000313" key="20">
    <source>
        <dbReference type="EMBL" id="KAK4573646.1"/>
    </source>
</evidence>
<evidence type="ECO:0000256" key="3">
    <source>
        <dbReference type="ARBA" id="ARBA00022679"/>
    </source>
</evidence>
<keyword evidence="6 13" id="KW-0547">Nucleotide-binding</keyword>
<dbReference type="PANTHER" id="PTHR47974">
    <property type="entry name" value="OS07G0415500 PROTEIN"/>
    <property type="match status" value="1"/>
</dbReference>
<dbReference type="PROSITE" id="PS00107">
    <property type="entry name" value="PROTEIN_KINASE_ATP"/>
    <property type="match status" value="1"/>
</dbReference>
<dbReference type="EMBL" id="JAXUIC010000009">
    <property type="protein sequence ID" value="KAK4573646.1"/>
    <property type="molecule type" value="Genomic_DNA"/>
</dbReference>
<evidence type="ECO:0000256" key="13">
    <source>
        <dbReference type="PIRNR" id="PIRNR000641"/>
    </source>
</evidence>
<protein>
    <recommendedName>
        <fullName evidence="13">Receptor-like serine/threonine-protein kinase</fullName>
        <ecNumber evidence="13">2.7.11.1</ecNumber>
    </recommendedName>
</protein>
<dbReference type="FunFam" id="3.30.200.20:FF:000178">
    <property type="entry name" value="serine/threonine-protein kinase PBS1-like"/>
    <property type="match status" value="1"/>
</dbReference>
<name>A0AAN7IJK6_QUERU</name>
<dbReference type="Gene3D" id="3.30.200.20">
    <property type="entry name" value="Phosphorylase Kinase, domain 1"/>
    <property type="match status" value="1"/>
</dbReference>
<dbReference type="AlphaFoldDB" id="A0AAN7IJK6"/>
<gene>
    <name evidence="20" type="ORF">RGQ29_031554</name>
</gene>
<keyword evidence="3 13" id="KW-0808">Transferase</keyword>
<dbReference type="InterPro" id="IPR011009">
    <property type="entry name" value="Kinase-like_dom_sf"/>
</dbReference>
<keyword evidence="12" id="KW-0325">Glycoprotein</keyword>
<feature type="chain" id="PRO_5042855206" description="Receptor-like serine/threonine-protein kinase" evidence="17">
    <location>
        <begin position="22"/>
        <end position="803"/>
    </location>
</feature>
<keyword evidence="4 16" id="KW-0812">Transmembrane</keyword>
<keyword evidence="21" id="KW-1185">Reference proteome</keyword>